<dbReference type="PANTHER" id="PTHR33516">
    <property type="entry name" value="LEXA REPRESSOR"/>
    <property type="match status" value="1"/>
</dbReference>
<dbReference type="SUPFAM" id="SSF51306">
    <property type="entry name" value="LexA/Signal peptidase"/>
    <property type="match status" value="1"/>
</dbReference>
<dbReference type="CDD" id="cd06529">
    <property type="entry name" value="S24_LexA-like"/>
    <property type="match status" value="1"/>
</dbReference>
<accession>A0ABX8X7I1</accession>
<dbReference type="InterPro" id="IPR036286">
    <property type="entry name" value="LexA/Signal_pep-like_sf"/>
</dbReference>
<evidence type="ECO:0000259" key="1">
    <source>
        <dbReference type="Pfam" id="PF00717"/>
    </source>
</evidence>
<dbReference type="InterPro" id="IPR050077">
    <property type="entry name" value="LexA_repressor"/>
</dbReference>
<protein>
    <submittedName>
        <fullName evidence="2">S24 family peptidase</fullName>
    </submittedName>
</protein>
<sequence length="139" mass="15602">MRIIPIYASAGLTGFESPAEEYRQLGLSLDQLLIMHPNATFMGFARGDSMQGVGIYWGDLLIVDRLETARDGDVIVANFNSEFVCKIIDKTRRLLLSANEQHQPQPIHDYDTFCVEGVVVSSVRFHRTNPTLANLKCML</sequence>
<evidence type="ECO:0000313" key="2">
    <source>
        <dbReference type="EMBL" id="QYX71365.1"/>
    </source>
</evidence>
<gene>
    <name evidence="2" type="ORF">K3G22_11170</name>
</gene>
<dbReference type="InterPro" id="IPR039418">
    <property type="entry name" value="LexA-like"/>
</dbReference>
<dbReference type="PANTHER" id="PTHR33516:SF2">
    <property type="entry name" value="LEXA REPRESSOR-RELATED"/>
    <property type="match status" value="1"/>
</dbReference>
<keyword evidence="3" id="KW-1185">Reference proteome</keyword>
<dbReference type="Pfam" id="PF00717">
    <property type="entry name" value="Peptidase_S24"/>
    <property type="match status" value="1"/>
</dbReference>
<proteinExistence type="predicted"/>
<organism evidence="2 3">
    <name type="scientific">Shewanella putrefaciens</name>
    <name type="common">Pseudomonas putrefaciens</name>
    <dbReference type="NCBI Taxonomy" id="24"/>
    <lineage>
        <taxon>Bacteria</taxon>
        <taxon>Pseudomonadati</taxon>
        <taxon>Pseudomonadota</taxon>
        <taxon>Gammaproteobacteria</taxon>
        <taxon>Alteromonadales</taxon>
        <taxon>Shewanellaceae</taxon>
        <taxon>Shewanella</taxon>
    </lineage>
</organism>
<dbReference type="Proteomes" id="UP000827084">
    <property type="component" value="Chromosome"/>
</dbReference>
<dbReference type="RefSeq" id="WP_025007787.1">
    <property type="nucleotide sequence ID" value="NZ_BMPK01000005.1"/>
</dbReference>
<dbReference type="EMBL" id="CP080635">
    <property type="protein sequence ID" value="QYX71365.1"/>
    <property type="molecule type" value="Genomic_DNA"/>
</dbReference>
<dbReference type="Gene3D" id="2.10.109.10">
    <property type="entry name" value="Umud Fragment, subunit A"/>
    <property type="match status" value="1"/>
</dbReference>
<name>A0ABX8X7I1_SHEPU</name>
<dbReference type="GeneID" id="67443828"/>
<reference evidence="2 3" key="1">
    <citation type="submission" date="2021-08" db="EMBL/GenBank/DDBJ databases">
        <title>Shewanella putrefaciens YZ-J, complete genome.</title>
        <authorList>
            <person name="Yi Z."/>
        </authorList>
    </citation>
    <scope>NUCLEOTIDE SEQUENCE [LARGE SCALE GENOMIC DNA]</scope>
    <source>
        <strain evidence="2 3">YZ-J</strain>
    </source>
</reference>
<feature type="domain" description="Peptidase S24/S26A/S26B/S26C" evidence="1">
    <location>
        <begin position="13"/>
        <end position="120"/>
    </location>
</feature>
<evidence type="ECO:0000313" key="3">
    <source>
        <dbReference type="Proteomes" id="UP000827084"/>
    </source>
</evidence>
<dbReference type="InterPro" id="IPR015927">
    <property type="entry name" value="Peptidase_S24_S26A/B/C"/>
</dbReference>